<evidence type="ECO:0000256" key="5">
    <source>
        <dbReference type="ARBA" id="ARBA00023014"/>
    </source>
</evidence>
<proteinExistence type="predicted"/>
<dbReference type="CDD" id="cd01335">
    <property type="entry name" value="Radical_SAM"/>
    <property type="match status" value="1"/>
</dbReference>
<dbReference type="PROSITE" id="PS51918">
    <property type="entry name" value="RADICAL_SAM"/>
    <property type="match status" value="1"/>
</dbReference>
<dbReference type="GO" id="GO:0051536">
    <property type="term" value="F:iron-sulfur cluster binding"/>
    <property type="evidence" value="ECO:0007669"/>
    <property type="project" value="UniProtKB-KW"/>
</dbReference>
<dbReference type="EMBL" id="SJPG01000001">
    <property type="protein sequence ID" value="TWT60898.1"/>
    <property type="molecule type" value="Genomic_DNA"/>
</dbReference>
<dbReference type="GO" id="GO:0046872">
    <property type="term" value="F:metal ion binding"/>
    <property type="evidence" value="ECO:0007669"/>
    <property type="project" value="UniProtKB-KW"/>
</dbReference>
<dbReference type="InterPro" id="IPR013785">
    <property type="entry name" value="Aldolase_TIM"/>
</dbReference>
<dbReference type="InterPro" id="IPR007197">
    <property type="entry name" value="rSAM"/>
</dbReference>
<evidence type="ECO:0000256" key="4">
    <source>
        <dbReference type="ARBA" id="ARBA00023004"/>
    </source>
</evidence>
<comment type="cofactor">
    <cofactor evidence="1">
        <name>[4Fe-4S] cluster</name>
        <dbReference type="ChEBI" id="CHEBI:49883"/>
    </cofactor>
</comment>
<dbReference type="Pfam" id="PF23545">
    <property type="entry name" value="Zn_ribbon_HMPTM"/>
    <property type="match status" value="1"/>
</dbReference>
<dbReference type="Proteomes" id="UP000316095">
    <property type="component" value="Unassembled WGS sequence"/>
</dbReference>
<comment type="caution">
    <text evidence="7">The sequence shown here is derived from an EMBL/GenBank/DDBJ whole genome shotgun (WGS) entry which is preliminary data.</text>
</comment>
<dbReference type="Pfam" id="PF04055">
    <property type="entry name" value="Radical_SAM"/>
    <property type="match status" value="1"/>
</dbReference>
<dbReference type="PANTHER" id="PTHR43306">
    <property type="entry name" value="7,8-DIHYDRO-6-HYDROXYMETHYLPTERIN DIMETHYLTRANSFERASE"/>
    <property type="match status" value="1"/>
</dbReference>
<dbReference type="GO" id="GO:0003824">
    <property type="term" value="F:catalytic activity"/>
    <property type="evidence" value="ECO:0007669"/>
    <property type="project" value="InterPro"/>
</dbReference>
<evidence type="ECO:0000259" key="6">
    <source>
        <dbReference type="PROSITE" id="PS51918"/>
    </source>
</evidence>
<dbReference type="SFLD" id="SFLDG01100">
    <property type="entry name" value="methyltransferase_(Class_D)"/>
    <property type="match status" value="1"/>
</dbReference>
<feature type="domain" description="Radical SAM core" evidence="6">
    <location>
        <begin position="90"/>
        <end position="305"/>
    </location>
</feature>
<evidence type="ECO:0000313" key="7">
    <source>
        <dbReference type="EMBL" id="TWT60898.1"/>
    </source>
</evidence>
<dbReference type="AlphaFoldDB" id="A0A5C5XDL2"/>
<dbReference type="InterPro" id="IPR034474">
    <property type="entry name" value="Methyltransferase_Class_D"/>
</dbReference>
<keyword evidence="2" id="KW-0949">S-adenosyl-L-methionine</keyword>
<sequence length="490" mass="54366">MVLPLRDYTFIGTTQSLCPTCLKLLPAKIIVRNQRVYFRKSCGECGEREDFVCSDVAYFDKLEHSVPAKLPRQVGVEPKKGCPYDCGLCTEHEQHTCVGLVEVTSSCNLTCPMCFASSSPKGKHLSLDDCKKAIDRLVETEGQPELMQLSGGEPTLHPQFLEILDYAVSQPIDFVQINTNGVRFGHDPKLIEAVARHRERVEIFFQLDGLRPEVTQKLRGEDLLPLKLKAIEALGKANLNVTLGVTLQGGVNDDQLGPLIQFAKERPWIGGINFQPATYSGRHELPETLENRMTFPDVIKGIAAQTEGMFAEEDFRPLPCAHPNCHSLAYAFRFGGDFLPINRLINIDEHMDLLANGICLTREKAKQLVSTYLSRLTSSCGSSCGCDTGLIELEASFREKPELIKAAEEFFAGVMGEKVGAQQAFRITITSFLDAYNFDVRRLMKCCTHHVLPSGHIIPFCAYNVLYREGHVPLPELTAALSLSESPATT</sequence>
<keyword evidence="3" id="KW-0479">Metal-binding</keyword>
<reference evidence="7 8" key="1">
    <citation type="submission" date="2019-02" db="EMBL/GenBank/DDBJ databases">
        <title>Deep-cultivation of Planctomycetes and their phenomic and genomic characterization uncovers novel biology.</title>
        <authorList>
            <person name="Wiegand S."/>
            <person name="Jogler M."/>
            <person name="Boedeker C."/>
            <person name="Pinto D."/>
            <person name="Vollmers J."/>
            <person name="Rivas-Marin E."/>
            <person name="Kohn T."/>
            <person name="Peeters S.H."/>
            <person name="Heuer A."/>
            <person name="Rast P."/>
            <person name="Oberbeckmann S."/>
            <person name="Bunk B."/>
            <person name="Jeske O."/>
            <person name="Meyerdierks A."/>
            <person name="Storesund J.E."/>
            <person name="Kallscheuer N."/>
            <person name="Luecker S."/>
            <person name="Lage O.M."/>
            <person name="Pohl T."/>
            <person name="Merkel B.J."/>
            <person name="Hornburger P."/>
            <person name="Mueller R.-W."/>
            <person name="Bruemmer F."/>
            <person name="Labrenz M."/>
            <person name="Spormann A.M."/>
            <person name="Op Den Camp H."/>
            <person name="Overmann J."/>
            <person name="Amann R."/>
            <person name="Jetten M.S.M."/>
            <person name="Mascher T."/>
            <person name="Medema M.H."/>
            <person name="Devos D.P."/>
            <person name="Kaster A.-K."/>
            <person name="Ovreas L."/>
            <person name="Rohde M."/>
            <person name="Galperin M.Y."/>
            <person name="Jogler C."/>
        </authorList>
    </citation>
    <scope>NUCLEOTIDE SEQUENCE [LARGE SCALE GENOMIC DNA]</scope>
    <source>
        <strain evidence="7 8">Pan54</strain>
    </source>
</reference>
<dbReference type="PANTHER" id="PTHR43306:SF1">
    <property type="entry name" value="7,8-DIHYDRO-6-HYDROXYMETHYLPTERIN DIMETHYLTRANSFERASE"/>
    <property type="match status" value="1"/>
</dbReference>
<evidence type="ECO:0000313" key="8">
    <source>
        <dbReference type="Proteomes" id="UP000316095"/>
    </source>
</evidence>
<evidence type="ECO:0000256" key="3">
    <source>
        <dbReference type="ARBA" id="ARBA00022723"/>
    </source>
</evidence>
<dbReference type="SUPFAM" id="SSF102114">
    <property type="entry name" value="Radical SAM enzymes"/>
    <property type="match status" value="1"/>
</dbReference>
<dbReference type="SFLD" id="SFLDS00029">
    <property type="entry name" value="Radical_SAM"/>
    <property type="match status" value="1"/>
</dbReference>
<dbReference type="InterPro" id="IPR058240">
    <property type="entry name" value="rSAM_sf"/>
</dbReference>
<gene>
    <name evidence="7" type="primary">moaA_1</name>
    <name evidence="7" type="ORF">Pan54_16300</name>
</gene>
<name>A0A5C5XDL2_9PLAN</name>
<keyword evidence="8" id="KW-1185">Reference proteome</keyword>
<evidence type="ECO:0000256" key="1">
    <source>
        <dbReference type="ARBA" id="ARBA00001966"/>
    </source>
</evidence>
<keyword evidence="4" id="KW-0408">Iron</keyword>
<dbReference type="InterPro" id="IPR056488">
    <property type="entry name" value="Zn_ribbon_HMPTM"/>
</dbReference>
<dbReference type="SFLD" id="SFLDG01067">
    <property type="entry name" value="SPASM/twitch_domain_containing"/>
    <property type="match status" value="1"/>
</dbReference>
<dbReference type="Gene3D" id="3.20.20.70">
    <property type="entry name" value="Aldolase class I"/>
    <property type="match status" value="1"/>
</dbReference>
<protein>
    <submittedName>
        <fullName evidence="7">Cyclic pyranopterin monophosphate synthase</fullName>
    </submittedName>
</protein>
<accession>A0A5C5XDL2</accession>
<dbReference type="RefSeq" id="WP_207310079.1">
    <property type="nucleotide sequence ID" value="NZ_SJPG01000001.1"/>
</dbReference>
<evidence type="ECO:0000256" key="2">
    <source>
        <dbReference type="ARBA" id="ARBA00022691"/>
    </source>
</evidence>
<organism evidence="7 8">
    <name type="scientific">Rubinisphaera italica</name>
    <dbReference type="NCBI Taxonomy" id="2527969"/>
    <lineage>
        <taxon>Bacteria</taxon>
        <taxon>Pseudomonadati</taxon>
        <taxon>Planctomycetota</taxon>
        <taxon>Planctomycetia</taxon>
        <taxon>Planctomycetales</taxon>
        <taxon>Planctomycetaceae</taxon>
        <taxon>Rubinisphaera</taxon>
    </lineage>
</organism>
<keyword evidence="5" id="KW-0411">Iron-sulfur</keyword>